<evidence type="ECO:0000256" key="12">
    <source>
        <dbReference type="ARBA" id="ARBA00048856"/>
    </source>
</evidence>
<keyword evidence="4 13" id="KW-0479">Metal-binding</keyword>
<evidence type="ECO:0000313" key="18">
    <source>
        <dbReference type="Proteomes" id="UP001165962"/>
    </source>
</evidence>
<keyword evidence="5" id="KW-0732">Signal</keyword>
<dbReference type="InterPro" id="IPR006311">
    <property type="entry name" value="TAT_signal"/>
</dbReference>
<dbReference type="EMBL" id="JAAOIW010000012">
    <property type="protein sequence ID" value="NHN33400.1"/>
    <property type="molecule type" value="Genomic_DNA"/>
</dbReference>
<evidence type="ECO:0000259" key="15">
    <source>
        <dbReference type="Pfam" id="PF04261"/>
    </source>
</evidence>
<dbReference type="PANTHER" id="PTHR30521">
    <property type="entry name" value="DEFERROCHELATASE/PEROXIDASE"/>
    <property type="match status" value="1"/>
</dbReference>
<dbReference type="Pfam" id="PF20628">
    <property type="entry name" value="Dyp_perox_C"/>
    <property type="match status" value="1"/>
</dbReference>
<keyword evidence="3 13" id="KW-0349">Heme</keyword>
<comment type="similarity">
    <text evidence="9 13">Belongs to the DyP-type peroxidase family.</text>
</comment>
<comment type="caution">
    <text evidence="17">The sequence shown here is derived from an EMBL/GenBank/DDBJ whole genome shotgun (WGS) entry which is preliminary data.</text>
</comment>
<keyword evidence="8" id="KW-0456">Lyase</keyword>
<evidence type="ECO:0000256" key="9">
    <source>
        <dbReference type="ARBA" id="ARBA00025737"/>
    </source>
</evidence>
<dbReference type="Proteomes" id="UP001165962">
    <property type="component" value="Unassembled WGS sequence"/>
</dbReference>
<keyword evidence="2 13" id="KW-0575">Peroxidase</keyword>
<dbReference type="EC" id="1.11.1.-" evidence="13"/>
<evidence type="ECO:0000256" key="3">
    <source>
        <dbReference type="ARBA" id="ARBA00022617"/>
    </source>
</evidence>
<evidence type="ECO:0000256" key="4">
    <source>
        <dbReference type="ARBA" id="ARBA00022723"/>
    </source>
</evidence>
<keyword evidence="6 13" id="KW-0560">Oxidoreductase</keyword>
<comment type="subcellular location">
    <subcellularLocation>
        <location evidence="1">Cell envelope</location>
    </subcellularLocation>
</comment>
<dbReference type="PANTHER" id="PTHR30521:SF4">
    <property type="entry name" value="DEFERROCHELATASE"/>
    <property type="match status" value="1"/>
</dbReference>
<dbReference type="InterPro" id="IPR006314">
    <property type="entry name" value="Dyp_peroxidase"/>
</dbReference>
<dbReference type="InterPro" id="IPR019546">
    <property type="entry name" value="TAT_signal_bac_arc"/>
</dbReference>
<evidence type="ECO:0000256" key="5">
    <source>
        <dbReference type="ARBA" id="ARBA00022729"/>
    </source>
</evidence>
<evidence type="ECO:0000256" key="7">
    <source>
        <dbReference type="ARBA" id="ARBA00023004"/>
    </source>
</evidence>
<dbReference type="InterPro" id="IPR011008">
    <property type="entry name" value="Dimeric_a/b-barrel"/>
</dbReference>
<sequence>MEPIDQQAAEEKRSGKIEESKGNTGISRRDVLKLAGAGGLGLLLGSMGIDGLLKGTPLGSNFAEAAKDTVPFYGEHQAGIATPAQNFICFASFDLSTTSLGDVQQLFREWTGASAMMCSGRPVGDETGNSAHPPVDTGEAVGLHTSNTTITFGVGPSLFDARLGLAAKRPAELADLPAFGGDNLRSEWCGGDIGVQVCADDLQVAFHAVRNLTRIARGTAVLRWTQEGFQRTSTAAATVSDTPRNLLGFKDGTANLDTKDGALMQEFVWTQPADGPAWLAGGSYMAVRRIRMRIEVWDRSTLGDQQATFGRYRDSGAPLGGNKEMDALPLEAKGENGQPVIPMNAHVRLAHSEGKEKMLRRSFSYSSGIDRQTGQLDAGLLFVSYQRSLVKQFIPIQQRLARQDKLNEYISHVGSAVFACFPGVREGGGYIGQALFEG</sequence>
<feature type="domain" description="Dyp-type peroxidase C-terminal" evidence="16">
    <location>
        <begin position="242"/>
        <end position="424"/>
    </location>
</feature>
<comment type="function">
    <text evidence="13">Involved in the recovery of exogenous heme iron. Extracts iron from heme while preserving the protoporphyrin ring intact.</text>
</comment>
<evidence type="ECO:0000256" key="1">
    <source>
        <dbReference type="ARBA" id="ARBA00004196"/>
    </source>
</evidence>
<dbReference type="NCBIfam" id="TIGR01409">
    <property type="entry name" value="TAT_signal_seq"/>
    <property type="match status" value="1"/>
</dbReference>
<proteinExistence type="inferred from homology"/>
<dbReference type="NCBIfam" id="TIGR01413">
    <property type="entry name" value="Dyp_perox_fam"/>
    <property type="match status" value="1"/>
</dbReference>
<evidence type="ECO:0000256" key="13">
    <source>
        <dbReference type="RuleBase" id="RU365017"/>
    </source>
</evidence>
<keyword evidence="7 13" id="KW-0408">Iron</keyword>
<comment type="cofactor">
    <cofactor evidence="13">
        <name>heme b</name>
        <dbReference type="ChEBI" id="CHEBI:60344"/>
    </cofactor>
    <text evidence="13">Binds 1 heme b (iron(II)-protoporphyrin IX) group non-covalently per subunit.</text>
</comment>
<keyword evidence="18" id="KW-1185">Reference proteome</keyword>
<evidence type="ECO:0000313" key="17">
    <source>
        <dbReference type="EMBL" id="NHN33400.1"/>
    </source>
</evidence>
<gene>
    <name evidence="17" type="primary">efeB</name>
    <name evidence="17" type="ORF">G9U52_26665</name>
</gene>
<dbReference type="PROSITE" id="PS51318">
    <property type="entry name" value="TAT"/>
    <property type="match status" value="1"/>
</dbReference>
<dbReference type="InterPro" id="IPR048327">
    <property type="entry name" value="Dyp_perox_N"/>
</dbReference>
<evidence type="ECO:0000259" key="16">
    <source>
        <dbReference type="Pfam" id="PF20628"/>
    </source>
</evidence>
<dbReference type="Pfam" id="PF04261">
    <property type="entry name" value="Dyp_perox_N"/>
    <property type="match status" value="1"/>
</dbReference>
<evidence type="ECO:0000256" key="6">
    <source>
        <dbReference type="ARBA" id="ARBA00023002"/>
    </source>
</evidence>
<dbReference type="InterPro" id="IPR006313">
    <property type="entry name" value="EfeB/EfeN"/>
</dbReference>
<dbReference type="PROSITE" id="PS51404">
    <property type="entry name" value="DYP_PEROXIDASE"/>
    <property type="match status" value="1"/>
</dbReference>
<dbReference type="RefSeq" id="WP_166153715.1">
    <property type="nucleotide sequence ID" value="NZ_JAAOIW010000012.1"/>
</dbReference>
<evidence type="ECO:0000256" key="11">
    <source>
        <dbReference type="ARBA" id="ARBA00033775"/>
    </source>
</evidence>
<feature type="domain" description="Dyp-type peroxidase N-terminal" evidence="15">
    <location>
        <begin position="77"/>
        <end position="230"/>
    </location>
</feature>
<organism evidence="17 18">
    <name type="scientific">Paenibacillus agricola</name>
    <dbReference type="NCBI Taxonomy" id="2716264"/>
    <lineage>
        <taxon>Bacteria</taxon>
        <taxon>Bacillati</taxon>
        <taxon>Bacillota</taxon>
        <taxon>Bacilli</taxon>
        <taxon>Bacillales</taxon>
        <taxon>Paenibacillaceae</taxon>
        <taxon>Paenibacillus</taxon>
    </lineage>
</organism>
<evidence type="ECO:0000256" key="2">
    <source>
        <dbReference type="ARBA" id="ARBA00022559"/>
    </source>
</evidence>
<evidence type="ECO:0000256" key="10">
    <source>
        <dbReference type="ARBA" id="ARBA00033771"/>
    </source>
</evidence>
<evidence type="ECO:0000256" key="14">
    <source>
        <dbReference type="SAM" id="MobiDB-lite"/>
    </source>
</evidence>
<evidence type="ECO:0000256" key="8">
    <source>
        <dbReference type="ARBA" id="ARBA00023239"/>
    </source>
</evidence>
<dbReference type="InterPro" id="IPR048328">
    <property type="entry name" value="Dyp_perox_C"/>
</dbReference>
<name>A0ABX0JDD4_9BACL</name>
<accession>A0ABX0JDD4</accession>
<comment type="catalytic activity">
    <reaction evidence="12">
        <text>heme b + 2 H(+) = protoporphyrin IX + Fe(2+)</text>
        <dbReference type="Rhea" id="RHEA:22584"/>
        <dbReference type="ChEBI" id="CHEBI:15378"/>
        <dbReference type="ChEBI" id="CHEBI:29033"/>
        <dbReference type="ChEBI" id="CHEBI:57306"/>
        <dbReference type="ChEBI" id="CHEBI:60344"/>
        <dbReference type="EC" id="4.98.1.1"/>
    </reaction>
    <physiologicalReaction direction="left-to-right" evidence="12">
        <dbReference type="Rhea" id="RHEA:22585"/>
    </physiologicalReaction>
</comment>
<reference evidence="17" key="1">
    <citation type="submission" date="2020-03" db="EMBL/GenBank/DDBJ databases">
        <title>Draft sequencing of Paenibacilllus sp. S3N08.</title>
        <authorList>
            <person name="Kim D.-U."/>
        </authorList>
    </citation>
    <scope>NUCLEOTIDE SEQUENCE</scope>
    <source>
        <strain evidence="17">S3N08</strain>
    </source>
</reference>
<dbReference type="NCBIfam" id="TIGR01412">
    <property type="entry name" value="tat_substr_1"/>
    <property type="match status" value="1"/>
</dbReference>
<dbReference type="SUPFAM" id="SSF54909">
    <property type="entry name" value="Dimeric alpha+beta barrel"/>
    <property type="match status" value="1"/>
</dbReference>
<protein>
    <recommendedName>
        <fullName evidence="10 13">Deferrochelatase</fullName>
        <ecNumber evidence="13">1.11.1.-</ecNumber>
    </recommendedName>
    <alternativeName>
        <fullName evidence="11 13">Peroxidase EfeB</fullName>
    </alternativeName>
</protein>
<feature type="region of interest" description="Disordered" evidence="14">
    <location>
        <begin position="1"/>
        <end position="22"/>
    </location>
</feature>
<feature type="compositionally biased region" description="Basic and acidic residues" evidence="14">
    <location>
        <begin position="9"/>
        <end position="22"/>
    </location>
</feature>